<protein>
    <recommendedName>
        <fullName evidence="6">F-box domain-containing protein</fullName>
    </recommendedName>
</protein>
<reference evidence="4" key="1">
    <citation type="submission" date="2023-07" db="EMBL/GenBank/DDBJ databases">
        <title>A chromosome-level genome assembly of Lolium multiflorum.</title>
        <authorList>
            <person name="Chen Y."/>
            <person name="Copetti D."/>
            <person name="Kolliker R."/>
            <person name="Studer B."/>
        </authorList>
    </citation>
    <scope>NUCLEOTIDE SEQUENCE</scope>
    <source>
        <strain evidence="4">02402/16</strain>
        <tissue evidence="4">Leaf</tissue>
    </source>
</reference>
<dbReference type="PANTHER" id="PTHR32133:SF339">
    <property type="entry name" value="F-BOX DOMAIN-CONTAINING PROTEIN"/>
    <property type="match status" value="1"/>
</dbReference>
<dbReference type="Proteomes" id="UP001231189">
    <property type="component" value="Unassembled WGS sequence"/>
</dbReference>
<comment type="caution">
    <text evidence="4">The sequence shown here is derived from an EMBL/GenBank/DDBJ whole genome shotgun (WGS) entry which is preliminary data.</text>
</comment>
<feature type="region of interest" description="Disordered" evidence="1">
    <location>
        <begin position="1"/>
        <end position="24"/>
    </location>
</feature>
<dbReference type="InterPro" id="IPR036047">
    <property type="entry name" value="F-box-like_dom_sf"/>
</dbReference>
<evidence type="ECO:0000259" key="3">
    <source>
        <dbReference type="Pfam" id="PF23635"/>
    </source>
</evidence>
<evidence type="ECO:0000313" key="4">
    <source>
        <dbReference type="EMBL" id="KAK1613891.1"/>
    </source>
</evidence>
<keyword evidence="5" id="KW-1185">Reference proteome</keyword>
<gene>
    <name evidence="4" type="ORF">QYE76_019408</name>
</gene>
<name>A0AAD8R3X0_LOLMU</name>
<evidence type="ECO:0000259" key="2">
    <source>
        <dbReference type="Pfam" id="PF00646"/>
    </source>
</evidence>
<evidence type="ECO:0000256" key="1">
    <source>
        <dbReference type="SAM" id="MobiDB-lite"/>
    </source>
</evidence>
<dbReference type="EMBL" id="JAUUTY010000006">
    <property type="protein sequence ID" value="KAK1613891.1"/>
    <property type="molecule type" value="Genomic_DNA"/>
</dbReference>
<organism evidence="4 5">
    <name type="scientific">Lolium multiflorum</name>
    <name type="common">Italian ryegrass</name>
    <name type="synonym">Lolium perenne subsp. multiflorum</name>
    <dbReference type="NCBI Taxonomy" id="4521"/>
    <lineage>
        <taxon>Eukaryota</taxon>
        <taxon>Viridiplantae</taxon>
        <taxon>Streptophyta</taxon>
        <taxon>Embryophyta</taxon>
        <taxon>Tracheophyta</taxon>
        <taxon>Spermatophyta</taxon>
        <taxon>Magnoliopsida</taxon>
        <taxon>Liliopsida</taxon>
        <taxon>Poales</taxon>
        <taxon>Poaceae</taxon>
        <taxon>BOP clade</taxon>
        <taxon>Pooideae</taxon>
        <taxon>Poodae</taxon>
        <taxon>Poeae</taxon>
        <taxon>Poeae Chloroplast Group 2 (Poeae type)</taxon>
        <taxon>Loliodinae</taxon>
        <taxon>Loliinae</taxon>
        <taxon>Lolium</taxon>
    </lineage>
</organism>
<evidence type="ECO:0008006" key="6">
    <source>
        <dbReference type="Google" id="ProtNLM"/>
    </source>
</evidence>
<dbReference type="SUPFAM" id="SSF81383">
    <property type="entry name" value="F-box domain"/>
    <property type="match status" value="1"/>
</dbReference>
<evidence type="ECO:0000313" key="5">
    <source>
        <dbReference type="Proteomes" id="UP001231189"/>
    </source>
</evidence>
<dbReference type="InterPro" id="IPR056594">
    <property type="entry name" value="AT5G49610-like_b-prop"/>
</dbReference>
<dbReference type="AlphaFoldDB" id="A0AAD8R3X0"/>
<accession>A0AAD8R3X0</accession>
<proteinExistence type="predicted"/>
<dbReference type="PANTHER" id="PTHR32133">
    <property type="entry name" value="OS07G0120400 PROTEIN"/>
    <property type="match status" value="1"/>
</dbReference>
<feature type="domain" description="F-box" evidence="2">
    <location>
        <begin position="26"/>
        <end position="62"/>
    </location>
</feature>
<dbReference type="Pfam" id="PF23635">
    <property type="entry name" value="Beta-prop_AT5G49610-like"/>
    <property type="match status" value="1"/>
</dbReference>
<sequence length="467" mass="50680">MAGDGGESGDETARHASPTVPPLEDDDLLGEILLRLPPLPSSLPRASLVSRHWARLAGSAAFRRRVPAHHRKPPVLGLFHNPAGELLFTPALAPPDRIPPERFSLYPGGDGGYPDPFDCWSLLACRHGRVLIASSWWRLLLVFDPVSGDQRRVAVPPDFVDYMSTANGAVLCAAGGASGHVHGDCLSRPFKVVLVSTRWKHRPAVARVYSSETGLWGDLVEAAEPCAGMVSRLPGTLVGNSLYWWLNESDDGMLEFDLDTRTLAVVKRPPFEGVHGTRIRIIRAEDGGVGLAVLSYPSFQMWRRRVDSTWVLHATVRMDKILGLPSEIEAGRAAIRGYAEDADAVFISVNNTDCRNYFFVVQLRSMQSTELCGNFSGSSYHPFTHFYTGGKCLSLPLQVYSRKTLDALLGPVNAPTSCSCELVQGADGAADDGPSMCQLPAPTNYVHDPDGAADDGDRSLMCSCDLS</sequence>
<dbReference type="InterPro" id="IPR001810">
    <property type="entry name" value="F-box_dom"/>
</dbReference>
<feature type="domain" description="F-box protein AT5G49610-like beta-propeller" evidence="3">
    <location>
        <begin position="122"/>
        <end position="351"/>
    </location>
</feature>
<dbReference type="Pfam" id="PF00646">
    <property type="entry name" value="F-box"/>
    <property type="match status" value="1"/>
</dbReference>